<dbReference type="KEGG" id="tut:107366567"/>
<dbReference type="GO" id="GO:0005643">
    <property type="term" value="C:nuclear pore"/>
    <property type="evidence" value="ECO:0007669"/>
    <property type="project" value="TreeGrafter"/>
</dbReference>
<reference evidence="2" key="2">
    <citation type="submission" date="2015-06" db="UniProtKB">
        <authorList>
            <consortium name="EnsemblMetazoa"/>
        </authorList>
    </citation>
    <scope>IDENTIFICATION</scope>
</reference>
<dbReference type="Proteomes" id="UP000015104">
    <property type="component" value="Unassembled WGS sequence"/>
</dbReference>
<dbReference type="OMA" id="MAWKPFD"/>
<dbReference type="InterPro" id="IPR036322">
    <property type="entry name" value="WD40_repeat_dom_sf"/>
</dbReference>
<feature type="domain" description="Aladin seven-bladed propeller" evidence="1">
    <location>
        <begin position="160"/>
        <end position="483"/>
    </location>
</feature>
<evidence type="ECO:0000313" key="2">
    <source>
        <dbReference type="EnsemblMetazoa" id="tetur18g02350.1"/>
    </source>
</evidence>
<dbReference type="PANTHER" id="PTHR14494:SF0">
    <property type="entry name" value="ALADIN"/>
    <property type="match status" value="1"/>
</dbReference>
<protein>
    <recommendedName>
        <fullName evidence="1">Aladin seven-bladed propeller domain-containing protein</fullName>
    </recommendedName>
</protein>
<organism evidence="2 3">
    <name type="scientific">Tetranychus urticae</name>
    <name type="common">Two-spotted spider mite</name>
    <dbReference type="NCBI Taxonomy" id="32264"/>
    <lineage>
        <taxon>Eukaryota</taxon>
        <taxon>Metazoa</taxon>
        <taxon>Ecdysozoa</taxon>
        <taxon>Arthropoda</taxon>
        <taxon>Chelicerata</taxon>
        <taxon>Arachnida</taxon>
        <taxon>Acari</taxon>
        <taxon>Acariformes</taxon>
        <taxon>Trombidiformes</taxon>
        <taxon>Prostigmata</taxon>
        <taxon>Eleutherengona</taxon>
        <taxon>Raphignathae</taxon>
        <taxon>Tetranychoidea</taxon>
        <taxon>Tetranychidae</taxon>
        <taxon>Tetranychus</taxon>
    </lineage>
</organism>
<dbReference type="GO" id="GO:0006913">
    <property type="term" value="P:nucleocytoplasmic transport"/>
    <property type="evidence" value="ECO:0007669"/>
    <property type="project" value="TreeGrafter"/>
</dbReference>
<evidence type="ECO:0000313" key="3">
    <source>
        <dbReference type="Proteomes" id="UP000015104"/>
    </source>
</evidence>
<dbReference type="HOGENOM" id="CLU_027691_0_1_1"/>
<proteinExistence type="predicted"/>
<sequence>MAEFDKFPLIEAGSTRRTVREYDGRLEEGTSDPAIINNQGVEYPLIDIDKKPIIKPVKSSFRAKDYFVEEPAGDWKKCYQLWTEDGTLSALNFITSLPSVEPILPNIGRTIAKTFAYAVLYLCKLFLQIYLYFFPYAKHSPDALCDEFCRYFGPRDLFICFAWHPKKMVCSIGLANNDIYIYSSLRKTALLIKHPHQKKLSDLAWKPGTTNVLAVACQNCILIWDLDQVELKKMQLSNCVQLFKDGLPNGITSIAYDSTGEMLAACSPQSTKLFIIKKGPEGNDEFQIVRNFPTCFTRLLWSPDSLRLLTLTTSNYVSIFESIAWSCKKWSLENRTPIQCACWSQPEGTFLLFANKKEPIVYALAFYDQATANDVGGYVKHCQEVLNVSETILPNGIKVGGRIHDMVWDSNGQRLVISFVDNPEYLAVYRTWSKSLLELSPIGFIHGLSGEKPILISFHDYFKHGSLLTVCWSSGIVSNIPLYYDNNKTNQSVIKNGTPRRLTSFCLSTPISGKSSLNSPALSFSIASPRETSLFTQLQSSPRPHKISI</sequence>
<dbReference type="PANTHER" id="PTHR14494">
    <property type="entry name" value="ALADIN/ADRACALIN/AAAS"/>
    <property type="match status" value="1"/>
</dbReference>
<dbReference type="eggNOG" id="KOG2139">
    <property type="taxonomic scope" value="Eukaryota"/>
</dbReference>
<dbReference type="AlphaFoldDB" id="T1KR58"/>
<dbReference type="InterPro" id="IPR015943">
    <property type="entry name" value="WD40/YVTN_repeat-like_dom_sf"/>
</dbReference>
<keyword evidence="3" id="KW-1185">Reference proteome</keyword>
<dbReference type="InterPro" id="IPR057403">
    <property type="entry name" value="Beta-prop_Aladin"/>
</dbReference>
<dbReference type="SMART" id="SM00320">
    <property type="entry name" value="WD40"/>
    <property type="match status" value="4"/>
</dbReference>
<dbReference type="Gene3D" id="2.130.10.10">
    <property type="entry name" value="YVTN repeat-like/Quinoprotein amine dehydrogenase"/>
    <property type="match status" value="1"/>
</dbReference>
<name>T1KR58_TETUR</name>
<dbReference type="STRING" id="32264.T1KR58"/>
<gene>
    <name evidence="2" type="primary">107366567</name>
</gene>
<dbReference type="InterPro" id="IPR001680">
    <property type="entry name" value="WD40_rpt"/>
</dbReference>
<dbReference type="EnsemblMetazoa" id="tetur18g02350.1">
    <property type="protein sequence ID" value="tetur18g02350.1"/>
    <property type="gene ID" value="tetur18g02350"/>
</dbReference>
<dbReference type="EMBL" id="CAEY01000384">
    <property type="status" value="NOT_ANNOTATED_CDS"/>
    <property type="molecule type" value="Genomic_DNA"/>
</dbReference>
<accession>T1KR58</accession>
<dbReference type="SUPFAM" id="SSF50978">
    <property type="entry name" value="WD40 repeat-like"/>
    <property type="match status" value="1"/>
</dbReference>
<dbReference type="OrthoDB" id="411991at2759"/>
<dbReference type="InterPro" id="IPR045139">
    <property type="entry name" value="Aladin"/>
</dbReference>
<evidence type="ECO:0000259" key="1">
    <source>
        <dbReference type="Pfam" id="PF25460"/>
    </source>
</evidence>
<dbReference type="Pfam" id="PF25460">
    <property type="entry name" value="Beta-prop_Aladin"/>
    <property type="match status" value="1"/>
</dbReference>
<reference evidence="3" key="1">
    <citation type="submission" date="2011-08" db="EMBL/GenBank/DDBJ databases">
        <authorList>
            <person name="Rombauts S."/>
        </authorList>
    </citation>
    <scope>NUCLEOTIDE SEQUENCE</scope>
    <source>
        <strain evidence="3">London</strain>
    </source>
</reference>